<organism evidence="2 3">
    <name type="scientific">Luteolibacter soli</name>
    <dbReference type="NCBI Taxonomy" id="3135280"/>
    <lineage>
        <taxon>Bacteria</taxon>
        <taxon>Pseudomonadati</taxon>
        <taxon>Verrucomicrobiota</taxon>
        <taxon>Verrucomicrobiia</taxon>
        <taxon>Verrucomicrobiales</taxon>
        <taxon>Verrucomicrobiaceae</taxon>
        <taxon>Luteolibacter</taxon>
    </lineage>
</organism>
<feature type="chain" id="PRO_5047535717" evidence="1">
    <location>
        <begin position="24"/>
        <end position="227"/>
    </location>
</feature>
<gene>
    <name evidence="2" type="ORF">WKV53_20755</name>
</gene>
<evidence type="ECO:0000256" key="1">
    <source>
        <dbReference type="SAM" id="SignalP"/>
    </source>
</evidence>
<evidence type="ECO:0000313" key="3">
    <source>
        <dbReference type="Proteomes" id="UP001371305"/>
    </source>
</evidence>
<dbReference type="EMBL" id="JBBUKT010000009">
    <property type="protein sequence ID" value="MEK7952956.1"/>
    <property type="molecule type" value="Genomic_DNA"/>
</dbReference>
<dbReference type="Proteomes" id="UP001371305">
    <property type="component" value="Unassembled WGS sequence"/>
</dbReference>
<dbReference type="RefSeq" id="WP_341406716.1">
    <property type="nucleotide sequence ID" value="NZ_JBBUKT010000009.1"/>
</dbReference>
<keyword evidence="1" id="KW-0732">Signal</keyword>
<sequence>MKLKLPLLPLLAAVMFPASPVQATPEIMELTCTVTGQYQHPGNVSVSSSSETIVGKLTNIAITAKDLIRFAGDENETEYPAGSALQVDLGYFKPTIAATKGSSTYARVWVIDKDGVRLEDVTEFICISFDFDSLIYSGTVDWVTDQEDTRNRFAAKMHLRFPSKGIQMTFRGNCTEFYKLSAPNNDGDQRERGNVIFTGDGSGYFDEMLWVGKIVAHLVGNSVLNFD</sequence>
<evidence type="ECO:0000313" key="2">
    <source>
        <dbReference type="EMBL" id="MEK7952956.1"/>
    </source>
</evidence>
<comment type="caution">
    <text evidence="2">The sequence shown here is derived from an EMBL/GenBank/DDBJ whole genome shotgun (WGS) entry which is preliminary data.</text>
</comment>
<proteinExistence type="predicted"/>
<name>A0ABU9AZ59_9BACT</name>
<keyword evidence="3" id="KW-1185">Reference proteome</keyword>
<feature type="signal peptide" evidence="1">
    <location>
        <begin position="1"/>
        <end position="23"/>
    </location>
</feature>
<accession>A0ABU9AZ59</accession>
<reference evidence="2 3" key="1">
    <citation type="submission" date="2024-04" db="EMBL/GenBank/DDBJ databases">
        <title>Luteolibacter sp. isolated from soil.</title>
        <authorList>
            <person name="An J."/>
        </authorList>
    </citation>
    <scope>NUCLEOTIDE SEQUENCE [LARGE SCALE GENOMIC DNA]</scope>
    <source>
        <strain evidence="2 3">Y139</strain>
    </source>
</reference>
<protein>
    <submittedName>
        <fullName evidence="2">Uncharacterized protein</fullName>
    </submittedName>
</protein>